<evidence type="ECO:0000313" key="5">
    <source>
        <dbReference type="Proteomes" id="UP000021315"/>
    </source>
</evidence>
<dbReference type="AlphaFoldDB" id="A0A080M760"/>
<sequence length="360" mass="38885">MPHHLFRHLLAAALMVGSHLITAAPAIGTLETVAELPIRPGNVSATANARVFATVHPLDVPSGLQLIEITGPASYRPWPSADLQSDANTRGDSRIDAPLGITQDGRGRLWITDMGLNIGKTRLWGFDIATGKLARRIDLPGDVAPKDSFIQDLVVDAERGWIYLADINHPALLAVRIEDSKVRRFQGHASLQAEEGAEMRVGGQPTFFGGKPAKGGVNPLGLSVDGETLFFGAMTGTRWYSVPTRLLREGSDADIAAAIRVAGRKPVSDGATTDAAGNHFFTNLNENGIDRLDTLGELQPFVRNPLLNWPDSVQFGDDSWLYISVNQLHTTRAFTGASDQGTPPYRIMRVWTGTAGAVRR</sequence>
<dbReference type="Pfam" id="PF03022">
    <property type="entry name" value="MRJP"/>
    <property type="match status" value="1"/>
</dbReference>
<evidence type="ECO:0000313" key="4">
    <source>
        <dbReference type="EMBL" id="KFB76826.1"/>
    </source>
</evidence>
<dbReference type="STRING" id="1453999.AW06_002096"/>
<keyword evidence="3" id="KW-0732">Signal</keyword>
<dbReference type="EMBL" id="JDST02000044">
    <property type="protein sequence ID" value="KFB76826.1"/>
    <property type="molecule type" value="Genomic_DNA"/>
</dbReference>
<proteinExistence type="predicted"/>
<feature type="signal peptide" evidence="3">
    <location>
        <begin position="1"/>
        <end position="23"/>
    </location>
</feature>
<dbReference type="SUPFAM" id="SSF63829">
    <property type="entry name" value="Calcium-dependent phosphotriesterase"/>
    <property type="match status" value="1"/>
</dbReference>
<gene>
    <name evidence="4" type="ORF">AW06_002096</name>
</gene>
<dbReference type="PANTHER" id="PTHR10009:SF18">
    <property type="entry name" value="PROTEIN YELLOW-LIKE PROTEIN"/>
    <property type="match status" value="1"/>
</dbReference>
<dbReference type="GO" id="GO:0005576">
    <property type="term" value="C:extracellular region"/>
    <property type="evidence" value="ECO:0007669"/>
    <property type="project" value="UniProtKB-SubCell"/>
</dbReference>
<evidence type="ECO:0000256" key="3">
    <source>
        <dbReference type="SAM" id="SignalP"/>
    </source>
</evidence>
<keyword evidence="5" id="KW-1185">Reference proteome</keyword>
<protein>
    <submittedName>
        <fullName evidence="4">Gluconolactonase</fullName>
    </submittedName>
</protein>
<dbReference type="Proteomes" id="UP000021315">
    <property type="component" value="Unassembled WGS sequence"/>
</dbReference>
<reference evidence="4" key="1">
    <citation type="submission" date="2014-02" db="EMBL/GenBank/DDBJ databases">
        <title>Expanding our view of genomic diversity in Candidatus Accumulibacter clades.</title>
        <authorList>
            <person name="Skennerton C.T."/>
            <person name="Barr J.J."/>
            <person name="Slater F.R."/>
            <person name="Bond P.L."/>
            <person name="Tyson G.W."/>
        </authorList>
    </citation>
    <scope>NUCLEOTIDE SEQUENCE [LARGE SCALE GENOMIC DNA]</scope>
</reference>
<dbReference type="InterPro" id="IPR011042">
    <property type="entry name" value="6-blade_b-propeller_TolB-like"/>
</dbReference>
<organism evidence="4 5">
    <name type="scientific">Candidatus Accumulibacter cognatus</name>
    <dbReference type="NCBI Taxonomy" id="2954383"/>
    <lineage>
        <taxon>Bacteria</taxon>
        <taxon>Pseudomonadati</taxon>
        <taxon>Pseudomonadota</taxon>
        <taxon>Betaproteobacteria</taxon>
        <taxon>Candidatus Accumulibacter</taxon>
    </lineage>
</organism>
<evidence type="ECO:0000256" key="2">
    <source>
        <dbReference type="ARBA" id="ARBA00022525"/>
    </source>
</evidence>
<comment type="subcellular location">
    <subcellularLocation>
        <location evidence="1">Secreted</location>
    </subcellularLocation>
</comment>
<evidence type="ECO:0000256" key="1">
    <source>
        <dbReference type="ARBA" id="ARBA00004613"/>
    </source>
</evidence>
<keyword evidence="2" id="KW-0964">Secreted</keyword>
<dbReference type="Gene3D" id="2.120.10.30">
    <property type="entry name" value="TolB, C-terminal domain"/>
    <property type="match status" value="1"/>
</dbReference>
<feature type="chain" id="PRO_5005160094" evidence="3">
    <location>
        <begin position="24"/>
        <end position="360"/>
    </location>
</feature>
<name>A0A080M760_9PROT</name>
<dbReference type="RefSeq" id="WP_034948889.1">
    <property type="nucleotide sequence ID" value="NZ_JDST02000044.1"/>
</dbReference>
<comment type="caution">
    <text evidence="4">The sequence shown here is derived from an EMBL/GenBank/DDBJ whole genome shotgun (WGS) entry which is preliminary data.</text>
</comment>
<accession>A0A080M760</accession>
<dbReference type="InterPro" id="IPR017996">
    <property type="entry name" value="MRJP/yellow-related"/>
</dbReference>
<dbReference type="PANTHER" id="PTHR10009">
    <property type="entry name" value="PROTEIN YELLOW-RELATED"/>
    <property type="match status" value="1"/>
</dbReference>